<feature type="region of interest" description="Disordered" evidence="3">
    <location>
        <begin position="791"/>
        <end position="816"/>
    </location>
</feature>
<dbReference type="InterPro" id="IPR001766">
    <property type="entry name" value="Fork_head_dom"/>
</dbReference>
<dbReference type="PROSITE" id="PS00658">
    <property type="entry name" value="FORK_HEAD_2"/>
    <property type="match status" value="1"/>
</dbReference>
<feature type="domain" description="Fork-head" evidence="4">
    <location>
        <begin position="330"/>
        <end position="406"/>
    </location>
</feature>
<keyword evidence="1 2" id="KW-0238">DNA-binding</keyword>
<feature type="compositionally biased region" description="Polar residues" evidence="3">
    <location>
        <begin position="711"/>
        <end position="724"/>
    </location>
</feature>
<sequence length="863" mass="96134">MCDGSGELQYSPPIAPTNQTIHGTVQKIIQEGNKKTYVIVIKPNNESNNKLQKKPASRPQFTKLNPTSSDIVKQNLSNITDDDYDSKNSAANLFLNDDDDGTAWQDDGEFVNFCRKKLDHDLDSNHKIDTAASIADVHISNDSGFIATPPNLELMSNKSTARQIMMDSPDFQTTPEQQRICSVIGKLDDGSKPSPLASSTPINSALPSERFASPDSGIYSASSSMLSPTISTPDGVRPTEILITKLIERPASNNHSDDISSSQEEGGEDKLNTSLANIQWLGGFVLEKEEKKEHRPHVVNRMSVEDKCRRKPFELDEIDRLCRDCGRDQRPPYSYMVLIQLALSSASDHKMTLKEICKWIEDKFEYFKSIAKPGWKNSIRHNLSFYHCFVRDLSNQKKHGSKWMLQFDPVESHHRDHLTERVVTSQASNARTQPTSMPQPVIPFVPVFSSIPQNNLMPIPHSNIMFPSLSQYPIHHQQQKTAPQKNHTILQNMGTGGLHNKKRKNSGPLPILPRPASLQTYALVPLQNVQQQHGNNLPTIPSSNRPILVNIPNNPFTQNIPLHSNVQPVQNQHTANILQQPKKLNTTSSNEPVSLVRQAWIDAQCSTSEDDREEPIVTVPFQERPAFSNTENKNNEVVVQHAKKQKVKAGLPVPTIYANNNLRKTKRTKSRIKSSSNHTSSERNLLDSSDSECDSEDDKISDLPTPIRQLFSETPSKKNNISTSTPVRHAVASIEQLPSPIRGFTPVRCGNIFDGSFLDMIQEEVFASLAGSPNAVANNLVNQDSPNVSLSDFGLFRTPPDKKSGRSPQESNHSHGQSLCRFLADFPIDSNIIAEAGGISEELSLNLNWSNNHEDGTEELNSK</sequence>
<feature type="region of interest" description="Disordered" evidence="3">
    <location>
        <begin position="186"/>
        <end position="209"/>
    </location>
</feature>
<feature type="region of interest" description="Disordered" evidence="3">
    <location>
        <begin position="47"/>
        <end position="67"/>
    </location>
</feature>
<comment type="subcellular location">
    <subcellularLocation>
        <location evidence="2">Nucleus</location>
    </subcellularLocation>
</comment>
<evidence type="ECO:0000313" key="5">
    <source>
        <dbReference type="EMBL" id="KAK6184180.1"/>
    </source>
</evidence>
<dbReference type="PANTHER" id="PTHR46878:SF1">
    <property type="entry name" value="FORKHEAD BOX PROTEIN M1"/>
    <property type="match status" value="1"/>
</dbReference>
<evidence type="ECO:0000256" key="1">
    <source>
        <dbReference type="ARBA" id="ARBA00023125"/>
    </source>
</evidence>
<dbReference type="PRINTS" id="PR00053">
    <property type="entry name" value="FORKHEAD"/>
</dbReference>
<accession>A0AAN8JWG9</accession>
<dbReference type="InterPro" id="IPR042839">
    <property type="entry name" value="FOXM1"/>
</dbReference>
<dbReference type="Gene3D" id="1.10.10.10">
    <property type="entry name" value="Winged helix-like DNA-binding domain superfamily/Winged helix DNA-binding domain"/>
    <property type="match status" value="1"/>
</dbReference>
<dbReference type="InterPro" id="IPR036388">
    <property type="entry name" value="WH-like_DNA-bd_sf"/>
</dbReference>
<feature type="region of interest" description="Disordered" evidence="3">
    <location>
        <begin position="247"/>
        <end position="269"/>
    </location>
</feature>
<dbReference type="EMBL" id="JAZGQO010000006">
    <property type="protein sequence ID" value="KAK6184180.1"/>
    <property type="molecule type" value="Genomic_DNA"/>
</dbReference>
<dbReference type="InterPro" id="IPR036390">
    <property type="entry name" value="WH_DNA-bd_sf"/>
</dbReference>
<dbReference type="PROSITE" id="PS50039">
    <property type="entry name" value="FORK_HEAD_3"/>
    <property type="match status" value="1"/>
</dbReference>
<protein>
    <recommendedName>
        <fullName evidence="4">Fork-head domain-containing protein</fullName>
    </recommendedName>
</protein>
<dbReference type="Proteomes" id="UP001347796">
    <property type="component" value="Unassembled WGS sequence"/>
</dbReference>
<feature type="DNA-binding region" description="Fork-head" evidence="2">
    <location>
        <begin position="330"/>
        <end position="406"/>
    </location>
</feature>
<evidence type="ECO:0000256" key="3">
    <source>
        <dbReference type="SAM" id="MobiDB-lite"/>
    </source>
</evidence>
<dbReference type="SUPFAM" id="SSF46785">
    <property type="entry name" value="Winged helix' DNA-binding domain"/>
    <property type="match status" value="1"/>
</dbReference>
<dbReference type="GO" id="GO:0043565">
    <property type="term" value="F:sequence-specific DNA binding"/>
    <property type="evidence" value="ECO:0007669"/>
    <property type="project" value="InterPro"/>
</dbReference>
<feature type="compositionally biased region" description="Polar residues" evidence="3">
    <location>
        <begin position="806"/>
        <end position="816"/>
    </location>
</feature>
<dbReference type="InterPro" id="IPR018122">
    <property type="entry name" value="TF_fork_head_CS_1"/>
</dbReference>
<dbReference type="GO" id="GO:0005634">
    <property type="term" value="C:nucleus"/>
    <property type="evidence" value="ECO:0007669"/>
    <property type="project" value="UniProtKB-SubCell"/>
</dbReference>
<feature type="compositionally biased region" description="Polar residues" evidence="3">
    <location>
        <begin position="251"/>
        <end position="264"/>
    </location>
</feature>
<organism evidence="5 6">
    <name type="scientific">Patella caerulea</name>
    <name type="common">Rayed Mediterranean limpet</name>
    <dbReference type="NCBI Taxonomy" id="87958"/>
    <lineage>
        <taxon>Eukaryota</taxon>
        <taxon>Metazoa</taxon>
        <taxon>Spiralia</taxon>
        <taxon>Lophotrochozoa</taxon>
        <taxon>Mollusca</taxon>
        <taxon>Gastropoda</taxon>
        <taxon>Patellogastropoda</taxon>
        <taxon>Patelloidea</taxon>
        <taxon>Patellidae</taxon>
        <taxon>Patella</taxon>
    </lineage>
</organism>
<dbReference type="Pfam" id="PF00250">
    <property type="entry name" value="Forkhead"/>
    <property type="match status" value="1"/>
</dbReference>
<feature type="compositionally biased region" description="Basic residues" evidence="3">
    <location>
        <begin position="663"/>
        <end position="672"/>
    </location>
</feature>
<proteinExistence type="predicted"/>
<dbReference type="AlphaFoldDB" id="A0AAN8JWG9"/>
<feature type="compositionally biased region" description="Acidic residues" evidence="3">
    <location>
        <begin position="689"/>
        <end position="699"/>
    </location>
</feature>
<keyword evidence="6" id="KW-1185">Reference proteome</keyword>
<dbReference type="InterPro" id="IPR030456">
    <property type="entry name" value="TF_fork_head_CS_2"/>
</dbReference>
<dbReference type="SMART" id="SM00339">
    <property type="entry name" value="FH"/>
    <property type="match status" value="1"/>
</dbReference>
<dbReference type="PROSITE" id="PS00657">
    <property type="entry name" value="FORK_HEAD_1"/>
    <property type="match status" value="1"/>
</dbReference>
<keyword evidence="2" id="KW-0539">Nucleus</keyword>
<comment type="caution">
    <text evidence="5">The sequence shown here is derived from an EMBL/GenBank/DDBJ whole genome shotgun (WGS) entry which is preliminary data.</text>
</comment>
<dbReference type="PANTHER" id="PTHR46878">
    <property type="entry name" value="FORKHEAD BOX PROTEIN M1"/>
    <property type="match status" value="1"/>
</dbReference>
<gene>
    <name evidence="5" type="ORF">SNE40_006700</name>
</gene>
<feature type="region of interest" description="Disordered" evidence="3">
    <location>
        <begin position="658"/>
        <end position="724"/>
    </location>
</feature>
<evidence type="ECO:0000256" key="2">
    <source>
        <dbReference type="PROSITE-ProRule" id="PRU00089"/>
    </source>
</evidence>
<name>A0AAN8JWG9_PATCE</name>
<feature type="compositionally biased region" description="Polar residues" evidence="3">
    <location>
        <begin position="196"/>
        <end position="206"/>
    </location>
</feature>
<reference evidence="5 6" key="1">
    <citation type="submission" date="2024-01" db="EMBL/GenBank/DDBJ databases">
        <title>The genome of the rayed Mediterranean limpet Patella caerulea (Linnaeus, 1758).</title>
        <authorList>
            <person name="Anh-Thu Weber A."/>
            <person name="Halstead-Nussloch G."/>
        </authorList>
    </citation>
    <scope>NUCLEOTIDE SEQUENCE [LARGE SCALE GENOMIC DNA]</scope>
    <source>
        <strain evidence="5">AATW-2023a</strain>
        <tissue evidence="5">Whole specimen</tissue>
    </source>
</reference>
<dbReference type="GO" id="GO:0000086">
    <property type="term" value="P:G2/M transition of mitotic cell cycle"/>
    <property type="evidence" value="ECO:0007669"/>
    <property type="project" value="InterPro"/>
</dbReference>
<dbReference type="GO" id="GO:0003700">
    <property type="term" value="F:DNA-binding transcription factor activity"/>
    <property type="evidence" value="ECO:0007669"/>
    <property type="project" value="InterPro"/>
</dbReference>
<evidence type="ECO:0000313" key="6">
    <source>
        <dbReference type="Proteomes" id="UP001347796"/>
    </source>
</evidence>
<evidence type="ECO:0000259" key="4">
    <source>
        <dbReference type="PROSITE" id="PS50039"/>
    </source>
</evidence>